<reference evidence="1 2" key="1">
    <citation type="submission" date="2016-08" db="EMBL/GenBank/DDBJ databases">
        <authorList>
            <person name="Seilhamer J.J."/>
        </authorList>
    </citation>
    <scope>NUCLEOTIDE SEQUENCE [LARGE SCALE GENOMIC DNA]</scope>
    <source>
        <strain evidence="1 2">DX4</strain>
    </source>
</reference>
<name>A0A1D7QCU5_9SPHI</name>
<dbReference type="AlphaFoldDB" id="A0A1D7QCU5"/>
<dbReference type="KEGG" id="psty:BFS30_04725"/>
<evidence type="ECO:0000313" key="1">
    <source>
        <dbReference type="EMBL" id="AOM76518.1"/>
    </source>
</evidence>
<dbReference type="RefSeq" id="WP_069378214.1">
    <property type="nucleotide sequence ID" value="NZ_CP017141.1"/>
</dbReference>
<accession>A0A1D7QCU5</accession>
<sequence length="398" mass="46363">MKLETSGTYKFEIICIDPNGSTNITTERSIKYNLLSNEKIWKRAEYSEKHIEDKDLNIKLHAHILDDKKTLDFKAGFKISVATGFDIMERIRIDIVEHLRNAKFETVYVLTDDVSETISKGIYPQINTIENLLRKYLIQFFITQLGTNWWNHTSDDKMKQKTRERKDNERVFSKHIDNQAYLIDFGDLGKLIYSQSSGYNEKKDIVEQLEMVSTIEQLKEFREKLKPNYSKYFLKAFKEKDFQSKWQQLEKIRHKVAHNNLFVMQDFDEAKSLTTDLKSIIDSAIKDVDQNKVDLTASDKIAIRESFFSSFDSSIYIITEEEFLKALDETQIWAETNASGFVGLKHFIQNVLTERKGFSFGPSSALVNILVDKGEIELFEVPSLDKSHTLKAIRRKLS</sequence>
<gene>
    <name evidence="1" type="ORF">BFS30_04725</name>
</gene>
<protein>
    <submittedName>
        <fullName evidence="1">Uncharacterized protein</fullName>
    </submittedName>
</protein>
<organism evidence="1 2">
    <name type="scientific">Pedobacter steynii</name>
    <dbReference type="NCBI Taxonomy" id="430522"/>
    <lineage>
        <taxon>Bacteria</taxon>
        <taxon>Pseudomonadati</taxon>
        <taxon>Bacteroidota</taxon>
        <taxon>Sphingobacteriia</taxon>
        <taxon>Sphingobacteriales</taxon>
        <taxon>Sphingobacteriaceae</taxon>
        <taxon>Pedobacter</taxon>
    </lineage>
</organism>
<proteinExistence type="predicted"/>
<dbReference type="Proteomes" id="UP000094313">
    <property type="component" value="Chromosome"/>
</dbReference>
<dbReference type="EMBL" id="CP017141">
    <property type="protein sequence ID" value="AOM76518.1"/>
    <property type="molecule type" value="Genomic_DNA"/>
</dbReference>
<keyword evidence="2" id="KW-1185">Reference proteome</keyword>
<evidence type="ECO:0000313" key="2">
    <source>
        <dbReference type="Proteomes" id="UP000094313"/>
    </source>
</evidence>
<dbReference type="OrthoDB" id="1414649at2"/>